<evidence type="ECO:0000313" key="2">
    <source>
        <dbReference type="Proteomes" id="UP001386955"/>
    </source>
</evidence>
<dbReference type="Proteomes" id="UP001386955">
    <property type="component" value="Unassembled WGS sequence"/>
</dbReference>
<organism evidence="1 2">
    <name type="scientific">Psophocarpus tetragonolobus</name>
    <name type="common">Winged bean</name>
    <name type="synonym">Dolichos tetragonolobus</name>
    <dbReference type="NCBI Taxonomy" id="3891"/>
    <lineage>
        <taxon>Eukaryota</taxon>
        <taxon>Viridiplantae</taxon>
        <taxon>Streptophyta</taxon>
        <taxon>Embryophyta</taxon>
        <taxon>Tracheophyta</taxon>
        <taxon>Spermatophyta</taxon>
        <taxon>Magnoliopsida</taxon>
        <taxon>eudicotyledons</taxon>
        <taxon>Gunneridae</taxon>
        <taxon>Pentapetalae</taxon>
        <taxon>rosids</taxon>
        <taxon>fabids</taxon>
        <taxon>Fabales</taxon>
        <taxon>Fabaceae</taxon>
        <taxon>Papilionoideae</taxon>
        <taxon>50 kb inversion clade</taxon>
        <taxon>NPAAA clade</taxon>
        <taxon>indigoferoid/millettioid clade</taxon>
        <taxon>Phaseoleae</taxon>
        <taxon>Psophocarpus</taxon>
    </lineage>
</organism>
<dbReference type="AlphaFoldDB" id="A0AAN9S4E5"/>
<reference evidence="1 2" key="1">
    <citation type="submission" date="2024-01" db="EMBL/GenBank/DDBJ databases">
        <title>The genomes of 5 underutilized Papilionoideae crops provide insights into root nodulation and disease resistanc.</title>
        <authorList>
            <person name="Jiang F."/>
        </authorList>
    </citation>
    <scope>NUCLEOTIDE SEQUENCE [LARGE SCALE GENOMIC DNA]</scope>
    <source>
        <strain evidence="1">DUOXIRENSHENG_FW03</strain>
        <tissue evidence="1">Leaves</tissue>
    </source>
</reference>
<gene>
    <name evidence="1" type="ORF">VNO78_23177</name>
</gene>
<evidence type="ECO:0000313" key="1">
    <source>
        <dbReference type="EMBL" id="KAK7388361.1"/>
    </source>
</evidence>
<name>A0AAN9S4E5_PSOTE</name>
<accession>A0AAN9S4E5</accession>
<comment type="caution">
    <text evidence="1">The sequence shown here is derived from an EMBL/GenBank/DDBJ whole genome shotgun (WGS) entry which is preliminary data.</text>
</comment>
<sequence length="96" mass="10478">MFVPRPLSPRCLLASFVGVVRGSIVIVIAIREPCDQELCLNLVSMRASICITSFCKPCICTNLAIGNLAFARASDSGEALFYHSFLRLRMSEGPLV</sequence>
<dbReference type="EMBL" id="JAYMYS010000006">
    <property type="protein sequence ID" value="KAK7388361.1"/>
    <property type="molecule type" value="Genomic_DNA"/>
</dbReference>
<protein>
    <submittedName>
        <fullName evidence="1">Uncharacterized protein</fullName>
    </submittedName>
</protein>
<keyword evidence="2" id="KW-1185">Reference proteome</keyword>
<proteinExistence type="predicted"/>